<dbReference type="Proteomes" id="UP001595457">
    <property type="component" value="Unassembled WGS sequence"/>
</dbReference>
<sequence length="63" mass="7788">MSMSSPRLSIRRIEWYGPEKRCPKCNEWWPEDAEFFYPRSATRFDSWCRACINERRQQSRRKA</sequence>
<protein>
    <recommendedName>
        <fullName evidence="3">Zinc-binding domain-containing protein</fullName>
    </recommendedName>
</protein>
<dbReference type="EMBL" id="JBHRSJ010000035">
    <property type="protein sequence ID" value="MFC2974367.1"/>
    <property type="molecule type" value="Genomic_DNA"/>
</dbReference>
<accession>A0ABV7B0T5</accession>
<organism evidence="1 2">
    <name type="scientific">Azotobacter bryophylli</name>
    <dbReference type="NCBI Taxonomy" id="1986537"/>
    <lineage>
        <taxon>Bacteria</taxon>
        <taxon>Pseudomonadati</taxon>
        <taxon>Pseudomonadota</taxon>
        <taxon>Gammaproteobacteria</taxon>
        <taxon>Pseudomonadales</taxon>
        <taxon>Pseudomonadaceae</taxon>
        <taxon>Azotobacter</taxon>
    </lineage>
</organism>
<evidence type="ECO:0000313" key="1">
    <source>
        <dbReference type="EMBL" id="MFC2974367.1"/>
    </source>
</evidence>
<reference evidence="2" key="1">
    <citation type="journal article" date="2019" name="Int. J. Syst. Evol. Microbiol.">
        <title>The Global Catalogue of Microorganisms (GCM) 10K type strain sequencing project: providing services to taxonomists for standard genome sequencing and annotation.</title>
        <authorList>
            <consortium name="The Broad Institute Genomics Platform"/>
            <consortium name="The Broad Institute Genome Sequencing Center for Infectious Disease"/>
            <person name="Wu L."/>
            <person name="Ma J."/>
        </authorList>
    </citation>
    <scope>NUCLEOTIDE SEQUENCE [LARGE SCALE GENOMIC DNA]</scope>
    <source>
        <strain evidence="2">KCTC 62195</strain>
    </source>
</reference>
<proteinExistence type="predicted"/>
<evidence type="ECO:0000313" key="2">
    <source>
        <dbReference type="Proteomes" id="UP001595457"/>
    </source>
</evidence>
<evidence type="ECO:0008006" key="3">
    <source>
        <dbReference type="Google" id="ProtNLM"/>
    </source>
</evidence>
<name>A0ABV7B0T5_9GAMM</name>
<dbReference type="RefSeq" id="WP_377816522.1">
    <property type="nucleotide sequence ID" value="NZ_JBHRSJ010000035.1"/>
</dbReference>
<comment type="caution">
    <text evidence="1">The sequence shown here is derived from an EMBL/GenBank/DDBJ whole genome shotgun (WGS) entry which is preliminary data.</text>
</comment>
<keyword evidence="2" id="KW-1185">Reference proteome</keyword>
<gene>
    <name evidence="1" type="ORF">ACFOJE_19415</name>
</gene>